<evidence type="ECO:0000256" key="8">
    <source>
        <dbReference type="ARBA" id="ARBA00023012"/>
    </source>
</evidence>
<dbReference type="CDD" id="cd00130">
    <property type="entry name" value="PAS"/>
    <property type="match status" value="3"/>
</dbReference>
<feature type="domain" description="Histidine kinase" evidence="9">
    <location>
        <begin position="415"/>
        <end position="628"/>
    </location>
</feature>
<evidence type="ECO:0000256" key="6">
    <source>
        <dbReference type="ARBA" id="ARBA00022777"/>
    </source>
</evidence>
<keyword evidence="5" id="KW-0547">Nucleotide-binding</keyword>
<protein>
    <recommendedName>
        <fullName evidence="2">histidine kinase</fullName>
        <ecNumber evidence="2">2.7.13.3</ecNumber>
    </recommendedName>
</protein>
<dbReference type="Pfam" id="PF02518">
    <property type="entry name" value="HATPase_c"/>
    <property type="match status" value="1"/>
</dbReference>
<evidence type="ECO:0000256" key="4">
    <source>
        <dbReference type="ARBA" id="ARBA00022679"/>
    </source>
</evidence>
<dbReference type="RefSeq" id="WP_273676700.1">
    <property type="nucleotide sequence ID" value="NZ_JAQQXQ010000003.1"/>
</dbReference>
<dbReference type="Gene3D" id="3.30.450.20">
    <property type="entry name" value="PAS domain"/>
    <property type="match status" value="3"/>
</dbReference>
<keyword evidence="8" id="KW-0902">Two-component regulatory system</keyword>
<dbReference type="InterPro" id="IPR035965">
    <property type="entry name" value="PAS-like_dom_sf"/>
</dbReference>
<evidence type="ECO:0000256" key="3">
    <source>
        <dbReference type="ARBA" id="ARBA00022553"/>
    </source>
</evidence>
<dbReference type="InterPro" id="IPR000014">
    <property type="entry name" value="PAS"/>
</dbReference>
<dbReference type="EC" id="2.7.13.3" evidence="2"/>
<dbReference type="Proteomes" id="UP001216558">
    <property type="component" value="Unassembled WGS sequence"/>
</dbReference>
<reference evidence="11 12" key="1">
    <citation type="submission" date="2022-10" db="EMBL/GenBank/DDBJ databases">
        <title>Erythrobacter sp. sf7 Genome sequencing.</title>
        <authorList>
            <person name="Park S."/>
        </authorList>
    </citation>
    <scope>NUCLEOTIDE SEQUENCE [LARGE SCALE GENOMIC DNA]</scope>
    <source>
        <strain evidence="12">sf7</strain>
    </source>
</reference>
<dbReference type="PROSITE" id="PS50109">
    <property type="entry name" value="HIS_KIN"/>
    <property type="match status" value="1"/>
</dbReference>
<dbReference type="EMBL" id="JAQQXQ010000003">
    <property type="protein sequence ID" value="MDC8753983.1"/>
    <property type="molecule type" value="Genomic_DNA"/>
</dbReference>
<evidence type="ECO:0000256" key="7">
    <source>
        <dbReference type="ARBA" id="ARBA00022840"/>
    </source>
</evidence>
<keyword evidence="6" id="KW-0418">Kinase</keyword>
<evidence type="ECO:0000256" key="2">
    <source>
        <dbReference type="ARBA" id="ARBA00012438"/>
    </source>
</evidence>
<dbReference type="InterPro" id="IPR036097">
    <property type="entry name" value="HisK_dim/P_sf"/>
</dbReference>
<feature type="domain" description="PAS" evidence="10">
    <location>
        <begin position="268"/>
        <end position="321"/>
    </location>
</feature>
<evidence type="ECO:0000313" key="11">
    <source>
        <dbReference type="EMBL" id="MDC8753983.1"/>
    </source>
</evidence>
<dbReference type="Gene3D" id="3.30.565.10">
    <property type="entry name" value="Histidine kinase-like ATPase, C-terminal domain"/>
    <property type="match status" value="1"/>
</dbReference>
<dbReference type="InterPro" id="IPR005467">
    <property type="entry name" value="His_kinase_dom"/>
</dbReference>
<evidence type="ECO:0000259" key="10">
    <source>
        <dbReference type="PROSITE" id="PS50112"/>
    </source>
</evidence>
<keyword evidence="3" id="KW-0597">Phosphoprotein</keyword>
<keyword evidence="12" id="KW-1185">Reference proteome</keyword>
<dbReference type="SUPFAM" id="SSF47384">
    <property type="entry name" value="Homodimeric domain of signal transducing histidine kinase"/>
    <property type="match status" value="1"/>
</dbReference>
<dbReference type="PRINTS" id="PR00344">
    <property type="entry name" value="BCTRLSENSOR"/>
</dbReference>
<dbReference type="NCBIfam" id="TIGR00229">
    <property type="entry name" value="sensory_box"/>
    <property type="match status" value="2"/>
</dbReference>
<dbReference type="InterPro" id="IPR004358">
    <property type="entry name" value="Sig_transdc_His_kin-like_C"/>
</dbReference>
<accession>A0ABT5JMJ2</accession>
<dbReference type="SUPFAM" id="SSF55785">
    <property type="entry name" value="PYP-like sensor domain (PAS domain)"/>
    <property type="match status" value="3"/>
</dbReference>
<dbReference type="SMART" id="SM00388">
    <property type="entry name" value="HisKA"/>
    <property type="match status" value="1"/>
</dbReference>
<dbReference type="PANTHER" id="PTHR43065:SF10">
    <property type="entry name" value="PEROXIDE STRESS-ACTIVATED HISTIDINE KINASE MAK3"/>
    <property type="match status" value="1"/>
</dbReference>
<evidence type="ECO:0000256" key="5">
    <source>
        <dbReference type="ARBA" id="ARBA00022741"/>
    </source>
</evidence>
<name>A0ABT5JMJ2_9SPHN</name>
<dbReference type="CDD" id="cd00082">
    <property type="entry name" value="HisKA"/>
    <property type="match status" value="1"/>
</dbReference>
<dbReference type="InterPro" id="IPR003661">
    <property type="entry name" value="HisK_dim/P_dom"/>
</dbReference>
<dbReference type="Pfam" id="PF08448">
    <property type="entry name" value="PAS_4"/>
    <property type="match status" value="1"/>
</dbReference>
<evidence type="ECO:0000259" key="9">
    <source>
        <dbReference type="PROSITE" id="PS50109"/>
    </source>
</evidence>
<dbReference type="InterPro" id="IPR003594">
    <property type="entry name" value="HATPase_dom"/>
</dbReference>
<dbReference type="Pfam" id="PF00989">
    <property type="entry name" value="PAS"/>
    <property type="match status" value="2"/>
</dbReference>
<dbReference type="PROSITE" id="PS50112">
    <property type="entry name" value="PAS"/>
    <property type="match status" value="2"/>
</dbReference>
<feature type="domain" description="PAS" evidence="10">
    <location>
        <begin position="158"/>
        <end position="213"/>
    </location>
</feature>
<dbReference type="InterPro" id="IPR036890">
    <property type="entry name" value="HATPase_C_sf"/>
</dbReference>
<dbReference type="SMART" id="SM00091">
    <property type="entry name" value="PAS"/>
    <property type="match status" value="3"/>
</dbReference>
<dbReference type="InterPro" id="IPR013656">
    <property type="entry name" value="PAS_4"/>
</dbReference>
<evidence type="ECO:0000256" key="1">
    <source>
        <dbReference type="ARBA" id="ARBA00000085"/>
    </source>
</evidence>
<comment type="catalytic activity">
    <reaction evidence="1">
        <text>ATP + protein L-histidine = ADP + protein N-phospho-L-histidine.</text>
        <dbReference type="EC" id="2.7.13.3"/>
    </reaction>
</comment>
<comment type="caution">
    <text evidence="11">The sequence shown here is derived from an EMBL/GenBank/DDBJ whole genome shotgun (WGS) entry which is preliminary data.</text>
</comment>
<dbReference type="SMART" id="SM00387">
    <property type="entry name" value="HATPase_c"/>
    <property type="match status" value="1"/>
</dbReference>
<dbReference type="InterPro" id="IPR013767">
    <property type="entry name" value="PAS_fold"/>
</dbReference>
<dbReference type="Gene3D" id="1.10.287.130">
    <property type="match status" value="1"/>
</dbReference>
<evidence type="ECO:0000313" key="12">
    <source>
        <dbReference type="Proteomes" id="UP001216558"/>
    </source>
</evidence>
<proteinExistence type="predicted"/>
<dbReference type="PANTHER" id="PTHR43065">
    <property type="entry name" value="SENSOR HISTIDINE KINASE"/>
    <property type="match status" value="1"/>
</dbReference>
<sequence length="635" mass="70455">MKLGDSGDHQGRVPYTRLAGPLIDQIPAAIALFDADLRCVMVNARWLSQFPFAAGDPVGRDCSDLFTNGCELLRGYLERAIAGEIFSSEPAAPNVPDARKTWFRSHVGPWRDTRGNVRGAMLVCENVTAEMEQTLRSKVLRKELSLFVDNAEGFALCMLDEEGKVTIWNSGAERLSGWSEAEALGQTYEFLFDPEEREQGVPLQQLELARRNGTFSDRVWRVRKDGVRFRADVMISRIEGDDLLPSGFGQILRDVSNEEFQARSLEANTVLLRAIMQTIPDALVVIDIEGRILLFSKAAEEMFGYEAREVMGRSVSMLMPERDRAAHDAYMSHYRRSGESRVMGRKRRLIGQRKDGTEFPHALQIAEAIGGGQRMIAGFMQDLSDEEATQAKLEELQRELAHMSRVHEMGTLASTIAHELNQPLMAVANIVQTAADILKKGDPASRMVLAEALEDAGRETLRAGDILRRLRVFLSRGELEKTLEEPCKLAEDAIYFEAAGARYRNIACAVECTTPGMPPILVDRVQIQQVILNLVKNAIQAVDADGRVVVRVVAQPDQMRFTVIDTGPGISPDRVKRLFEPFNTTKSEGMGLGLPICRSIIEAHGGTIWYEPAPGGGAAFVFTLPQYAEESDDAE</sequence>
<gene>
    <name evidence="11" type="ORF">OIK40_04915</name>
</gene>
<keyword evidence="7" id="KW-0067">ATP-binding</keyword>
<dbReference type="Gene3D" id="6.10.250.2580">
    <property type="match status" value="1"/>
</dbReference>
<keyword evidence="4" id="KW-0808">Transferase</keyword>
<dbReference type="SUPFAM" id="SSF55874">
    <property type="entry name" value="ATPase domain of HSP90 chaperone/DNA topoisomerase II/histidine kinase"/>
    <property type="match status" value="1"/>
</dbReference>
<organism evidence="11 12">
    <name type="scientific">Erythrobacter fulvus</name>
    <dbReference type="NCBI Taxonomy" id="2987523"/>
    <lineage>
        <taxon>Bacteria</taxon>
        <taxon>Pseudomonadati</taxon>
        <taxon>Pseudomonadota</taxon>
        <taxon>Alphaproteobacteria</taxon>
        <taxon>Sphingomonadales</taxon>
        <taxon>Erythrobacteraceae</taxon>
        <taxon>Erythrobacter/Porphyrobacter group</taxon>
        <taxon>Erythrobacter</taxon>
    </lineage>
</organism>